<dbReference type="AlphaFoldDB" id="A0A0S4LH94"/>
<evidence type="ECO:0000313" key="1">
    <source>
        <dbReference type="EMBL" id="CUS34498.1"/>
    </source>
</evidence>
<organism evidence="1 2">
    <name type="scientific">Candidatus Nitrospira nitrosa</name>
    <dbReference type="NCBI Taxonomy" id="1742972"/>
    <lineage>
        <taxon>Bacteria</taxon>
        <taxon>Pseudomonadati</taxon>
        <taxon>Nitrospirota</taxon>
        <taxon>Nitrospiria</taxon>
        <taxon>Nitrospirales</taxon>
        <taxon>Nitrospiraceae</taxon>
        <taxon>Nitrospira</taxon>
    </lineage>
</organism>
<dbReference type="EMBL" id="CZQA01000001">
    <property type="protein sequence ID" value="CUS34498.1"/>
    <property type="molecule type" value="Genomic_DNA"/>
</dbReference>
<name>A0A0S4LH94_9BACT</name>
<accession>A0A0S4LH94</accession>
<sequence length="56" mass="6120">MESGYRNSCTARVYVMIHETYISQVWDSGATHEATAKGSVCRGRYSGNGSLECAVE</sequence>
<evidence type="ECO:0000313" key="2">
    <source>
        <dbReference type="Proteomes" id="UP000199032"/>
    </source>
</evidence>
<proteinExistence type="predicted"/>
<gene>
    <name evidence="1" type="ORF">COMA1_11736</name>
</gene>
<dbReference type="Proteomes" id="UP000199032">
    <property type="component" value="Unassembled WGS sequence"/>
</dbReference>
<keyword evidence="2" id="KW-1185">Reference proteome</keyword>
<reference evidence="1 2" key="1">
    <citation type="submission" date="2015-10" db="EMBL/GenBank/DDBJ databases">
        <authorList>
            <person name="Gilbert D.G."/>
        </authorList>
    </citation>
    <scope>NUCLEOTIDE SEQUENCE [LARGE SCALE GENOMIC DNA]</scope>
    <source>
        <strain evidence="1">COMA1</strain>
    </source>
</reference>
<protein>
    <submittedName>
        <fullName evidence="1">Uncharacterized protein</fullName>
    </submittedName>
</protein>